<dbReference type="Pfam" id="PF03725">
    <property type="entry name" value="RNase_PH_C"/>
    <property type="match status" value="1"/>
</dbReference>
<keyword evidence="6" id="KW-0271">Exosome</keyword>
<dbReference type="Pfam" id="PF01138">
    <property type="entry name" value="RNase_PH"/>
    <property type="match status" value="1"/>
</dbReference>
<dbReference type="SUPFAM" id="SSF55666">
    <property type="entry name" value="Ribonuclease PH domain 2-like"/>
    <property type="match status" value="1"/>
</dbReference>
<evidence type="ECO:0000259" key="9">
    <source>
        <dbReference type="Pfam" id="PF01138"/>
    </source>
</evidence>
<keyword evidence="5" id="KW-0698">rRNA processing</keyword>
<dbReference type="GO" id="GO:0071051">
    <property type="term" value="P:poly(A)-dependent snoRNA 3'-end processing"/>
    <property type="evidence" value="ECO:0007669"/>
    <property type="project" value="TreeGrafter"/>
</dbReference>
<comment type="similarity">
    <text evidence="3">Belongs to the RNase PH family.</text>
</comment>
<keyword evidence="8" id="KW-0539">Nucleus</keyword>
<evidence type="ECO:0000256" key="4">
    <source>
        <dbReference type="ARBA" id="ARBA00022490"/>
    </source>
</evidence>
<dbReference type="AlphaFoldDB" id="A0A821TEQ5"/>
<protein>
    <submittedName>
        <fullName evidence="11">Uncharacterized protein</fullName>
    </submittedName>
</protein>
<feature type="domain" description="Exoribonuclease phosphorolytic" evidence="10">
    <location>
        <begin position="186"/>
        <end position="212"/>
    </location>
</feature>
<dbReference type="InterPro" id="IPR001247">
    <property type="entry name" value="ExoRNase_PH_dom1"/>
</dbReference>
<dbReference type="CDD" id="cd11371">
    <property type="entry name" value="RNase_PH_MTR3"/>
    <property type="match status" value="1"/>
</dbReference>
<dbReference type="GO" id="GO:0003723">
    <property type="term" value="F:RNA binding"/>
    <property type="evidence" value="ECO:0007669"/>
    <property type="project" value="UniProtKB-KW"/>
</dbReference>
<evidence type="ECO:0000313" key="11">
    <source>
        <dbReference type="EMBL" id="CAF4874276.1"/>
    </source>
</evidence>
<name>A0A821TEQ5_9NEOP</name>
<dbReference type="PANTHER" id="PTHR11953">
    <property type="entry name" value="EXOSOME COMPLEX COMPONENT"/>
    <property type="match status" value="1"/>
</dbReference>
<dbReference type="PANTHER" id="PTHR11953:SF2">
    <property type="entry name" value="EXOSOME COMPLEX COMPONENT MTR3"/>
    <property type="match status" value="1"/>
</dbReference>
<dbReference type="GO" id="GO:0005730">
    <property type="term" value="C:nucleolus"/>
    <property type="evidence" value="ECO:0007669"/>
    <property type="project" value="TreeGrafter"/>
</dbReference>
<keyword evidence="4" id="KW-0963">Cytoplasm</keyword>
<gene>
    <name evidence="11" type="ORF">PMACD_LOCUS9030</name>
</gene>
<dbReference type="InterPro" id="IPR036345">
    <property type="entry name" value="ExoRNase_PH_dom2_sf"/>
</dbReference>
<evidence type="ECO:0000256" key="8">
    <source>
        <dbReference type="ARBA" id="ARBA00023242"/>
    </source>
</evidence>
<evidence type="ECO:0000313" key="12">
    <source>
        <dbReference type="Proteomes" id="UP000663880"/>
    </source>
</evidence>
<evidence type="ECO:0000256" key="5">
    <source>
        <dbReference type="ARBA" id="ARBA00022552"/>
    </source>
</evidence>
<dbReference type="OrthoDB" id="2504340at2759"/>
<evidence type="ECO:0000256" key="6">
    <source>
        <dbReference type="ARBA" id="ARBA00022835"/>
    </source>
</evidence>
<evidence type="ECO:0000256" key="2">
    <source>
        <dbReference type="ARBA" id="ARBA00004496"/>
    </source>
</evidence>
<evidence type="ECO:0000256" key="1">
    <source>
        <dbReference type="ARBA" id="ARBA00004123"/>
    </source>
</evidence>
<dbReference type="GO" id="GO:0000177">
    <property type="term" value="C:cytoplasmic exosome (RNase complex)"/>
    <property type="evidence" value="ECO:0007669"/>
    <property type="project" value="TreeGrafter"/>
</dbReference>
<dbReference type="GO" id="GO:0000176">
    <property type="term" value="C:nuclear exosome (RNase complex)"/>
    <property type="evidence" value="ECO:0007669"/>
    <property type="project" value="TreeGrafter"/>
</dbReference>
<dbReference type="GO" id="GO:0071028">
    <property type="term" value="P:nuclear mRNA surveillance"/>
    <property type="evidence" value="ECO:0007669"/>
    <property type="project" value="TreeGrafter"/>
</dbReference>
<keyword evidence="7" id="KW-0694">RNA-binding</keyword>
<dbReference type="EMBL" id="CAJOBZ010000024">
    <property type="protein sequence ID" value="CAF4874276.1"/>
    <property type="molecule type" value="Genomic_DNA"/>
</dbReference>
<comment type="caution">
    <text evidence="11">The sequence shown here is derived from an EMBL/GenBank/DDBJ whole genome shotgun (WGS) entry which is preliminary data.</text>
</comment>
<evidence type="ECO:0000256" key="3">
    <source>
        <dbReference type="ARBA" id="ARBA00006678"/>
    </source>
</evidence>
<dbReference type="SUPFAM" id="SSF54211">
    <property type="entry name" value="Ribosomal protein S5 domain 2-like"/>
    <property type="match status" value="1"/>
</dbReference>
<organism evidence="11 12">
    <name type="scientific">Pieris macdunnoughi</name>
    <dbReference type="NCBI Taxonomy" id="345717"/>
    <lineage>
        <taxon>Eukaryota</taxon>
        <taxon>Metazoa</taxon>
        <taxon>Ecdysozoa</taxon>
        <taxon>Arthropoda</taxon>
        <taxon>Hexapoda</taxon>
        <taxon>Insecta</taxon>
        <taxon>Pterygota</taxon>
        <taxon>Neoptera</taxon>
        <taxon>Endopterygota</taxon>
        <taxon>Lepidoptera</taxon>
        <taxon>Glossata</taxon>
        <taxon>Ditrysia</taxon>
        <taxon>Papilionoidea</taxon>
        <taxon>Pieridae</taxon>
        <taxon>Pierinae</taxon>
        <taxon>Pieris</taxon>
    </lineage>
</organism>
<accession>A0A821TEQ5</accession>
<keyword evidence="12" id="KW-1185">Reference proteome</keyword>
<dbReference type="GO" id="GO:0016075">
    <property type="term" value="P:rRNA catabolic process"/>
    <property type="evidence" value="ECO:0007669"/>
    <property type="project" value="TreeGrafter"/>
</dbReference>
<dbReference type="Proteomes" id="UP000663880">
    <property type="component" value="Unassembled WGS sequence"/>
</dbReference>
<dbReference type="InterPro" id="IPR027408">
    <property type="entry name" value="PNPase/RNase_PH_dom_sf"/>
</dbReference>
<dbReference type="InterPro" id="IPR020568">
    <property type="entry name" value="Ribosomal_Su5_D2-typ_SF"/>
</dbReference>
<dbReference type="Gene3D" id="3.30.230.70">
    <property type="entry name" value="GHMP Kinase, N-terminal domain"/>
    <property type="match status" value="1"/>
</dbReference>
<comment type="subcellular location">
    <subcellularLocation>
        <location evidence="2">Cytoplasm</location>
    </subcellularLocation>
    <subcellularLocation>
        <location evidence="1">Nucleus</location>
    </subcellularLocation>
</comment>
<dbReference type="GO" id="GO:0006364">
    <property type="term" value="P:rRNA processing"/>
    <property type="evidence" value="ECO:0007669"/>
    <property type="project" value="UniProtKB-KW"/>
</dbReference>
<proteinExistence type="inferred from homology"/>
<dbReference type="GO" id="GO:0034475">
    <property type="term" value="P:U4 snRNA 3'-end processing"/>
    <property type="evidence" value="ECO:0007669"/>
    <property type="project" value="TreeGrafter"/>
</dbReference>
<dbReference type="InterPro" id="IPR050080">
    <property type="entry name" value="RNase_PH"/>
</dbReference>
<dbReference type="InterPro" id="IPR015847">
    <property type="entry name" value="ExoRNase_PH_dom2"/>
</dbReference>
<feature type="domain" description="Exoribonuclease phosphorolytic" evidence="9">
    <location>
        <begin position="60"/>
        <end position="183"/>
    </location>
</feature>
<reference evidence="11" key="1">
    <citation type="submission" date="2021-02" db="EMBL/GenBank/DDBJ databases">
        <authorList>
            <person name="Steward A R."/>
        </authorList>
    </citation>
    <scope>NUCLEOTIDE SEQUENCE</scope>
</reference>
<evidence type="ECO:0000259" key="10">
    <source>
        <dbReference type="Pfam" id="PF03725"/>
    </source>
</evidence>
<evidence type="ECO:0000256" key="7">
    <source>
        <dbReference type="ARBA" id="ARBA00022884"/>
    </source>
</evidence>
<sequence>MPFDYRRFNGPEDSVSYKRFSANFLRTYDELYKDLLDENGKRKDGRALNEARSLCTSFTRTNIVSQAKGSAYVELNKTKVICSVFDPREITGHQNEYSWFGQIYCEVKFAPFCCPRKRRQLVPDSDEKALSADLKKALETVVRRDKFPNFQMDIFVYILEHDGGCLSAAINAAGLALADAVVPMYDIVSASSVAIINDQIIVDPTEAEEHLALMYTDKEKNHGIVTMCFMHHLKQVTDFRQIGSVDAECVLKVMAILEEECDKLMLVIKKIMVSNVVRQHNEHKVLLEEAKFREEVLQNKVEEWRKLLNAG</sequence>